<protein>
    <submittedName>
        <fullName evidence="1">Uncharacterized protein</fullName>
    </submittedName>
</protein>
<name>A0A2P2PUZ9_RHIMU</name>
<evidence type="ECO:0000313" key="1">
    <source>
        <dbReference type="EMBL" id="MBX58576.1"/>
    </source>
</evidence>
<accession>A0A2P2PUZ9</accession>
<proteinExistence type="predicted"/>
<reference evidence="1" key="1">
    <citation type="submission" date="2018-02" db="EMBL/GenBank/DDBJ databases">
        <title>Rhizophora mucronata_Transcriptome.</title>
        <authorList>
            <person name="Meera S.P."/>
            <person name="Sreeshan A."/>
            <person name="Augustine A."/>
        </authorList>
    </citation>
    <scope>NUCLEOTIDE SEQUENCE</scope>
    <source>
        <tissue evidence="1">Leaf</tissue>
    </source>
</reference>
<dbReference type="EMBL" id="GGEC01078092">
    <property type="protein sequence ID" value="MBX58576.1"/>
    <property type="molecule type" value="Transcribed_RNA"/>
</dbReference>
<sequence>MTTIFIYRNRDSPWSALTQLIF</sequence>
<organism evidence="1">
    <name type="scientific">Rhizophora mucronata</name>
    <name type="common">Asiatic mangrove</name>
    <dbReference type="NCBI Taxonomy" id="61149"/>
    <lineage>
        <taxon>Eukaryota</taxon>
        <taxon>Viridiplantae</taxon>
        <taxon>Streptophyta</taxon>
        <taxon>Embryophyta</taxon>
        <taxon>Tracheophyta</taxon>
        <taxon>Spermatophyta</taxon>
        <taxon>Magnoliopsida</taxon>
        <taxon>eudicotyledons</taxon>
        <taxon>Gunneridae</taxon>
        <taxon>Pentapetalae</taxon>
        <taxon>rosids</taxon>
        <taxon>fabids</taxon>
        <taxon>Malpighiales</taxon>
        <taxon>Rhizophoraceae</taxon>
        <taxon>Rhizophora</taxon>
    </lineage>
</organism>
<dbReference type="AlphaFoldDB" id="A0A2P2PUZ9"/>